<evidence type="ECO:0000313" key="1">
    <source>
        <dbReference type="EMBL" id="QHU10171.1"/>
    </source>
</evidence>
<reference evidence="1" key="1">
    <citation type="journal article" date="2020" name="Nature">
        <title>Giant virus diversity and host interactions through global metagenomics.</title>
        <authorList>
            <person name="Schulz F."/>
            <person name="Roux S."/>
            <person name="Paez-Espino D."/>
            <person name="Jungbluth S."/>
            <person name="Walsh D.A."/>
            <person name="Denef V.J."/>
            <person name="McMahon K.D."/>
            <person name="Konstantinidis K.T."/>
            <person name="Eloe-Fadrosh E.A."/>
            <person name="Kyrpides N.C."/>
            <person name="Woyke T."/>
        </authorList>
    </citation>
    <scope>NUCLEOTIDE SEQUENCE</scope>
    <source>
        <strain evidence="1">GVMAG-S-1101164-67</strain>
    </source>
</reference>
<name>A0A6C0JZ45_9ZZZZ</name>
<dbReference type="EMBL" id="MN740751">
    <property type="protein sequence ID" value="QHU10171.1"/>
    <property type="molecule type" value="Genomic_DNA"/>
</dbReference>
<sequence>MSSSNNTPIITILGKRKYQDAMKYENEDPEIQQQKLDMKYRKIPNFPRVLYETPEGQQQIANWLSGYNEYISSKYSISMV</sequence>
<organism evidence="1">
    <name type="scientific">viral metagenome</name>
    <dbReference type="NCBI Taxonomy" id="1070528"/>
    <lineage>
        <taxon>unclassified sequences</taxon>
        <taxon>metagenomes</taxon>
        <taxon>organismal metagenomes</taxon>
    </lineage>
</organism>
<proteinExistence type="predicted"/>
<protein>
    <submittedName>
        <fullName evidence="1">Uncharacterized protein</fullName>
    </submittedName>
</protein>
<accession>A0A6C0JZ45</accession>
<dbReference type="AlphaFoldDB" id="A0A6C0JZ45"/>